<proteinExistence type="predicted"/>
<dbReference type="WBParaSite" id="JU765_v2.g18218.t1">
    <property type="protein sequence ID" value="JU765_v2.g18218.t1"/>
    <property type="gene ID" value="JU765_v2.g18218"/>
</dbReference>
<name>A0AC34QP25_9BILA</name>
<evidence type="ECO:0000313" key="1">
    <source>
        <dbReference type="Proteomes" id="UP000887576"/>
    </source>
</evidence>
<reference evidence="2" key="1">
    <citation type="submission" date="2022-11" db="UniProtKB">
        <authorList>
            <consortium name="WormBaseParasite"/>
        </authorList>
    </citation>
    <scope>IDENTIFICATION</scope>
</reference>
<sequence>MLSLGPNIPINNDAIAELISKRKRRLEASRQVKAEPIDNDENCPKKSKSDSGRESCSSVTTDEGFSSTSEFVPSVSEADPQIDSVDSSPPSLTCESDPHSSLVNKDENPPKLSPNLAVLNLFSDGPPKQPVIRPNDVFGTVTGRLSLLNVRKYNVTVGEISRRIHGPEGFSFSLLGGLLRKAKMPNNTNILKNELEAVGLGVERGRRRGHLSLFSSLLEEETINFAKDFTTIMANNFPYRAIADKVVKSRPNPVTVSELETTKKLVKEFISVLRKDSSPIIDQNPTPCLEPEIQEPLSQFSMLTHGFGNPAVQAVMMMFEAFIDAQISKVGCM</sequence>
<organism evidence="1 2">
    <name type="scientific">Panagrolaimus sp. JU765</name>
    <dbReference type="NCBI Taxonomy" id="591449"/>
    <lineage>
        <taxon>Eukaryota</taxon>
        <taxon>Metazoa</taxon>
        <taxon>Ecdysozoa</taxon>
        <taxon>Nematoda</taxon>
        <taxon>Chromadorea</taxon>
        <taxon>Rhabditida</taxon>
        <taxon>Tylenchina</taxon>
        <taxon>Panagrolaimomorpha</taxon>
        <taxon>Panagrolaimoidea</taxon>
        <taxon>Panagrolaimidae</taxon>
        <taxon>Panagrolaimus</taxon>
    </lineage>
</organism>
<accession>A0AC34QP25</accession>
<dbReference type="Proteomes" id="UP000887576">
    <property type="component" value="Unplaced"/>
</dbReference>
<protein>
    <submittedName>
        <fullName evidence="2">Transcription factor AP-2 C-terminal domain-containing protein</fullName>
    </submittedName>
</protein>
<evidence type="ECO:0000313" key="2">
    <source>
        <dbReference type="WBParaSite" id="JU765_v2.g18218.t1"/>
    </source>
</evidence>